<evidence type="ECO:0000313" key="3">
    <source>
        <dbReference type="Proteomes" id="UP000277256"/>
    </source>
</evidence>
<dbReference type="Proteomes" id="UP000277256">
    <property type="component" value="Unassembled WGS sequence"/>
</dbReference>
<comment type="caution">
    <text evidence="2">The sequence shown here is derived from an EMBL/GenBank/DDBJ whole genome shotgun (WGS) entry which is preliminary data.</text>
</comment>
<keyword evidence="1" id="KW-0472">Membrane</keyword>
<keyword evidence="1" id="KW-1133">Transmembrane helix</keyword>
<reference evidence="2 3" key="1">
    <citation type="submission" date="2018-12" db="EMBL/GenBank/DDBJ databases">
        <title>Glycomyces sp. YIM 121974 draft genome.</title>
        <authorList>
            <person name="Li Q."/>
        </authorList>
    </citation>
    <scope>NUCLEOTIDE SEQUENCE [LARGE SCALE GENOMIC DNA]</scope>
    <source>
        <strain evidence="2 3">YIM 121974</strain>
    </source>
</reference>
<keyword evidence="1" id="KW-0812">Transmembrane</keyword>
<feature type="transmembrane region" description="Helical" evidence="1">
    <location>
        <begin position="53"/>
        <end position="74"/>
    </location>
</feature>
<dbReference type="RefSeq" id="WP_125247108.1">
    <property type="nucleotide sequence ID" value="NZ_RSEB01000002.1"/>
</dbReference>
<dbReference type="Gene3D" id="3.40.1000.10">
    <property type="entry name" value="Mog1/PsbP, alpha/beta/alpha sandwich"/>
    <property type="match status" value="1"/>
</dbReference>
<dbReference type="EMBL" id="RSEB01000002">
    <property type="protein sequence ID" value="RRS00429.1"/>
    <property type="molecule type" value="Genomic_DNA"/>
</dbReference>
<evidence type="ECO:0000256" key="1">
    <source>
        <dbReference type="SAM" id="Phobius"/>
    </source>
</evidence>
<name>A0A426V0L5_9ACTN</name>
<protein>
    <submittedName>
        <fullName evidence="2">Uncharacterized protein</fullName>
    </submittedName>
</protein>
<gene>
    <name evidence="2" type="ORF">EIW28_07630</name>
</gene>
<dbReference type="AlphaFoldDB" id="A0A426V0L5"/>
<sequence>MLHSASRAKGAAPSNEVELAHAAATLMTVTSSNEGEAASGTSSVRARAKRQRVIVIGGAIAVAAVLAAILVAAWGTATPNQRVEDAAAGLAYELPPDWEELPDYDRAAPYTAAADKGLLGPFVGSFSRELEPDQELKTLAESLAVELPGHILSPTTEFTMLRSEKADLNGHEAYEVELAADDPAHGEAHIRLLVVAIEDDRAGVLYGFEYLDDRDDRSDLDDIFSSVERL</sequence>
<accession>A0A426V0L5</accession>
<proteinExistence type="predicted"/>
<dbReference type="OrthoDB" id="4334205at2"/>
<organism evidence="2 3">
    <name type="scientific">Glycomyces terrestris</name>
    <dbReference type="NCBI Taxonomy" id="2493553"/>
    <lineage>
        <taxon>Bacteria</taxon>
        <taxon>Bacillati</taxon>
        <taxon>Actinomycetota</taxon>
        <taxon>Actinomycetes</taxon>
        <taxon>Glycomycetales</taxon>
        <taxon>Glycomycetaceae</taxon>
        <taxon>Glycomyces</taxon>
    </lineage>
</organism>
<keyword evidence="3" id="KW-1185">Reference proteome</keyword>
<evidence type="ECO:0000313" key="2">
    <source>
        <dbReference type="EMBL" id="RRS00429.1"/>
    </source>
</evidence>